<reference evidence="3 4" key="1">
    <citation type="journal article" date="2015" name="Int. Biodeterior. Biodegradation">
        <title>Physiological and genetic screening methods for the isolation of methyl tert-butyl ether-degrading bacteria for bioremediation purposes.</title>
        <authorList>
            <person name="Guisado I.M."/>
            <person name="Purswani J."/>
            <person name="Gonzalez Lopez J."/>
            <person name="Pozo C."/>
        </authorList>
    </citation>
    <scope>NUCLEOTIDE SEQUENCE [LARGE SCALE GENOMIC DNA]</scope>
    <source>
        <strain evidence="3 4">SH7</strain>
    </source>
</reference>
<evidence type="ECO:0000313" key="4">
    <source>
        <dbReference type="Proteomes" id="UP000054709"/>
    </source>
</evidence>
<evidence type="ECO:0000313" key="3">
    <source>
        <dbReference type="EMBL" id="KTD87441.1"/>
    </source>
</evidence>
<comment type="caution">
    <text evidence="3">The sequence shown here is derived from an EMBL/GenBank/DDBJ whole genome shotgun (WGS) entry which is preliminary data.</text>
</comment>
<gene>
    <name evidence="3" type="ORF">UQ64_11540</name>
</gene>
<evidence type="ECO:0000256" key="2">
    <source>
        <dbReference type="SAM" id="Phobius"/>
    </source>
</evidence>
<proteinExistence type="predicted"/>
<keyword evidence="4" id="KW-1185">Reference proteome</keyword>
<protein>
    <recommendedName>
        <fullName evidence="5">Membrane transport protein MMPL domain-containing protein</fullName>
    </recommendedName>
</protein>
<name>A0A0W1B1H9_9BACL</name>
<dbReference type="AlphaFoldDB" id="A0A0W1B1H9"/>
<dbReference type="EMBL" id="LCZJ02000018">
    <property type="protein sequence ID" value="KTD87441.1"/>
    <property type="molecule type" value="Genomic_DNA"/>
</dbReference>
<dbReference type="Proteomes" id="UP000054709">
    <property type="component" value="Unassembled WGS sequence"/>
</dbReference>
<keyword evidence="2" id="KW-0472">Membrane</keyword>
<evidence type="ECO:0000256" key="1">
    <source>
        <dbReference type="SAM" id="MobiDB-lite"/>
    </source>
</evidence>
<sequence>MVGVVLSAAFILGGTCAALIPSGVMTLIQVAFVLIIALLLLSVAAMPVFLTALKQLASKLNGSSNGATSKNVVDKSSHI</sequence>
<feature type="region of interest" description="Disordered" evidence="1">
    <location>
        <begin position="60"/>
        <end position="79"/>
    </location>
</feature>
<organism evidence="3 4">
    <name type="scientific">Paenibacillus etheri</name>
    <dbReference type="NCBI Taxonomy" id="1306852"/>
    <lineage>
        <taxon>Bacteria</taxon>
        <taxon>Bacillati</taxon>
        <taxon>Bacillota</taxon>
        <taxon>Bacilli</taxon>
        <taxon>Bacillales</taxon>
        <taxon>Paenibacillaceae</taxon>
        <taxon>Paenibacillus</taxon>
    </lineage>
</organism>
<feature type="compositionally biased region" description="Polar residues" evidence="1">
    <location>
        <begin position="60"/>
        <end position="71"/>
    </location>
</feature>
<accession>A0A0W1B1H9</accession>
<feature type="transmembrane region" description="Helical" evidence="2">
    <location>
        <begin position="27"/>
        <end position="50"/>
    </location>
</feature>
<keyword evidence="2" id="KW-0812">Transmembrane</keyword>
<evidence type="ECO:0008006" key="5">
    <source>
        <dbReference type="Google" id="ProtNLM"/>
    </source>
</evidence>
<keyword evidence="2" id="KW-1133">Transmembrane helix</keyword>